<dbReference type="Proteomes" id="UP000258309">
    <property type="component" value="Unassembled WGS sequence"/>
</dbReference>
<feature type="non-terminal residue" evidence="2">
    <location>
        <position position="1"/>
    </location>
</feature>
<organism evidence="2 3">
    <name type="scientific">Scytalidium lignicola</name>
    <name type="common">Hyphomycete</name>
    <dbReference type="NCBI Taxonomy" id="5539"/>
    <lineage>
        <taxon>Eukaryota</taxon>
        <taxon>Fungi</taxon>
        <taxon>Dikarya</taxon>
        <taxon>Ascomycota</taxon>
        <taxon>Pezizomycotina</taxon>
        <taxon>Leotiomycetes</taxon>
        <taxon>Leotiomycetes incertae sedis</taxon>
        <taxon>Scytalidium</taxon>
    </lineage>
</organism>
<protein>
    <recommendedName>
        <fullName evidence="1">N-acetyltransferase domain-containing protein</fullName>
    </recommendedName>
</protein>
<dbReference type="SUPFAM" id="SSF55729">
    <property type="entry name" value="Acyl-CoA N-acyltransferases (Nat)"/>
    <property type="match status" value="1"/>
</dbReference>
<feature type="non-terminal residue" evidence="2">
    <location>
        <position position="257"/>
    </location>
</feature>
<dbReference type="AlphaFoldDB" id="A0A3E2HEU5"/>
<dbReference type="CDD" id="cd04301">
    <property type="entry name" value="NAT_SF"/>
    <property type="match status" value="1"/>
</dbReference>
<evidence type="ECO:0000259" key="1">
    <source>
        <dbReference type="PROSITE" id="PS51186"/>
    </source>
</evidence>
<reference evidence="2 3" key="1">
    <citation type="submission" date="2018-05" db="EMBL/GenBank/DDBJ databases">
        <title>Draft genome sequence of Scytalidium lignicola DSM 105466, a ubiquitous saprotrophic fungus.</title>
        <authorList>
            <person name="Buettner E."/>
            <person name="Gebauer A.M."/>
            <person name="Hofrichter M."/>
            <person name="Liers C."/>
            <person name="Kellner H."/>
        </authorList>
    </citation>
    <scope>NUCLEOTIDE SEQUENCE [LARGE SCALE GENOMIC DNA]</scope>
    <source>
        <strain evidence="2 3">DSM 105466</strain>
    </source>
</reference>
<dbReference type="PANTHER" id="PTHR42791">
    <property type="entry name" value="GNAT FAMILY ACETYLTRANSFERASE"/>
    <property type="match status" value="1"/>
</dbReference>
<dbReference type="OrthoDB" id="410198at2759"/>
<dbReference type="EMBL" id="NCSJ02000065">
    <property type="protein sequence ID" value="RFU31919.1"/>
    <property type="molecule type" value="Genomic_DNA"/>
</dbReference>
<dbReference type="InterPro" id="IPR000182">
    <property type="entry name" value="GNAT_dom"/>
</dbReference>
<dbReference type="OMA" id="YGERWHA"/>
<dbReference type="InterPro" id="IPR052523">
    <property type="entry name" value="Trichothecene_AcTrans"/>
</dbReference>
<name>A0A3E2HEU5_SCYLI</name>
<proteinExistence type="predicted"/>
<dbReference type="Pfam" id="PF13508">
    <property type="entry name" value="Acetyltransf_7"/>
    <property type="match status" value="1"/>
</dbReference>
<evidence type="ECO:0000313" key="2">
    <source>
        <dbReference type="EMBL" id="RFU31919.1"/>
    </source>
</evidence>
<accession>A0A3E2HEU5</accession>
<gene>
    <name evidence="2" type="ORF">B7463_g4433</name>
</gene>
<dbReference type="GO" id="GO:0016747">
    <property type="term" value="F:acyltransferase activity, transferring groups other than amino-acyl groups"/>
    <property type="evidence" value="ECO:0007669"/>
    <property type="project" value="InterPro"/>
</dbReference>
<comment type="caution">
    <text evidence="2">The sequence shown here is derived from an EMBL/GenBank/DDBJ whole genome shotgun (WGS) entry which is preliminary data.</text>
</comment>
<feature type="domain" description="N-acetyltransferase" evidence="1">
    <location>
        <begin position="122"/>
        <end position="253"/>
    </location>
</feature>
<dbReference type="PROSITE" id="PS51186">
    <property type="entry name" value="GNAT"/>
    <property type="match status" value="1"/>
</dbReference>
<dbReference type="STRING" id="5539.A0A3E2HEU5"/>
<dbReference type="InterPro" id="IPR016181">
    <property type="entry name" value="Acyl_CoA_acyltransferase"/>
</dbReference>
<dbReference type="PANTHER" id="PTHR42791:SF1">
    <property type="entry name" value="N-ACETYLTRANSFERASE DOMAIN-CONTAINING PROTEIN"/>
    <property type="match status" value="1"/>
</dbReference>
<sequence length="257" mass="29164">MATQRPSKSSSSSSSSSTNQAFIIRPARLSDVPLLAIYGRTAYAGTVIMAFLSPHVDKYPEDLDRRFRYQIQKRMASPRNVTVVACEASAPDVPLAYGQFSRVGKDEGAQSFIRSRGVFTRVLLWLWRWWLYVVFTVGFRLWPDRSSDEDHLREFGEWASKDSKTYFDVEGRRERWHAQILTVSPEWQGKGLGRKIMSVVMELARKEGVPVGLFASPVGERLYRKLGFEMLGDFCQRPEGDEGGGGLMIWNPKDGVN</sequence>
<keyword evidence="3" id="KW-1185">Reference proteome</keyword>
<dbReference type="Gene3D" id="3.40.630.30">
    <property type="match status" value="1"/>
</dbReference>
<evidence type="ECO:0000313" key="3">
    <source>
        <dbReference type="Proteomes" id="UP000258309"/>
    </source>
</evidence>